<dbReference type="Proteomes" id="UP000054302">
    <property type="component" value="Unassembled WGS sequence"/>
</dbReference>
<dbReference type="AlphaFoldDB" id="A0A0D1Y6C4"/>
<protein>
    <submittedName>
        <fullName evidence="1">Uncharacterized protein</fullName>
    </submittedName>
</protein>
<evidence type="ECO:0000313" key="2">
    <source>
        <dbReference type="Proteomes" id="UP000054302"/>
    </source>
</evidence>
<evidence type="ECO:0000313" key="1">
    <source>
        <dbReference type="EMBL" id="KIV96236.1"/>
    </source>
</evidence>
<sequence>MVRCGCRQPVLTLCRSKPDKLEKPEWARPTAMLKERSAVGHLHDVCFGLHHIGNVDISQTQQSVVVPCLYRLAVHFVLPALILARSHSVASPIHRRYQTYERSFTPQPRPFPSKSQAMLLIVITMSAWMYYPRAK</sequence>
<keyword evidence="2" id="KW-1185">Reference proteome</keyword>
<accession>A0A0D1Y6C4</accession>
<dbReference type="EMBL" id="KN847520">
    <property type="protein sequence ID" value="KIV96236.1"/>
    <property type="molecule type" value="Genomic_DNA"/>
</dbReference>
<dbReference type="GeneID" id="27317971"/>
<proteinExistence type="predicted"/>
<dbReference type="RefSeq" id="XP_016227810.1">
    <property type="nucleotide sequence ID" value="XM_016364161.1"/>
</dbReference>
<dbReference type="VEuPathDB" id="FungiDB:PV10_00126"/>
<reference evidence="1 2" key="1">
    <citation type="submission" date="2015-01" db="EMBL/GenBank/DDBJ databases">
        <title>The Genome Sequence of Exophiala mesophila CBS40295.</title>
        <authorList>
            <consortium name="The Broad Institute Genomics Platform"/>
            <person name="Cuomo C."/>
            <person name="de Hoog S."/>
            <person name="Gorbushina A."/>
            <person name="Stielow B."/>
            <person name="Teixiera M."/>
            <person name="Abouelleil A."/>
            <person name="Chapman S.B."/>
            <person name="Priest M."/>
            <person name="Young S.K."/>
            <person name="Wortman J."/>
            <person name="Nusbaum C."/>
            <person name="Birren B."/>
        </authorList>
    </citation>
    <scope>NUCLEOTIDE SEQUENCE [LARGE SCALE GENOMIC DNA]</scope>
    <source>
        <strain evidence="1 2">CBS 40295</strain>
    </source>
</reference>
<organism evidence="1 2">
    <name type="scientific">Exophiala mesophila</name>
    <name type="common">Black yeast-like fungus</name>
    <dbReference type="NCBI Taxonomy" id="212818"/>
    <lineage>
        <taxon>Eukaryota</taxon>
        <taxon>Fungi</taxon>
        <taxon>Dikarya</taxon>
        <taxon>Ascomycota</taxon>
        <taxon>Pezizomycotina</taxon>
        <taxon>Eurotiomycetes</taxon>
        <taxon>Chaetothyriomycetidae</taxon>
        <taxon>Chaetothyriales</taxon>
        <taxon>Herpotrichiellaceae</taxon>
        <taxon>Exophiala</taxon>
    </lineage>
</organism>
<name>A0A0D1Y6C4_EXOME</name>
<gene>
    <name evidence="1" type="ORF">PV10_00126</name>
</gene>
<dbReference type="HOGENOM" id="CLU_1885771_0_0_1"/>